<sequence length="64" mass="7623">MSYVVCHMWFLCFGVGVFAMAVERMCPFHWLHPKNLMCGNMNPWTFQTLEFYLHLIYGCSQEPE</sequence>
<proteinExistence type="predicted"/>
<dbReference type="EMBL" id="CM026432">
    <property type="protein sequence ID" value="KAG0557022.1"/>
    <property type="molecule type" value="Genomic_DNA"/>
</dbReference>
<dbReference type="Proteomes" id="UP000822688">
    <property type="component" value="Chromosome 11"/>
</dbReference>
<name>A0A8T0GIQ9_CERPU</name>
<gene>
    <name evidence="2" type="ORF">KC19_11G096400</name>
</gene>
<evidence type="ECO:0008006" key="4">
    <source>
        <dbReference type="Google" id="ProtNLM"/>
    </source>
</evidence>
<feature type="signal peptide" evidence="1">
    <location>
        <begin position="1"/>
        <end position="19"/>
    </location>
</feature>
<protein>
    <recommendedName>
        <fullName evidence="4">Secreted protein</fullName>
    </recommendedName>
</protein>
<evidence type="ECO:0000256" key="1">
    <source>
        <dbReference type="SAM" id="SignalP"/>
    </source>
</evidence>
<keyword evidence="1" id="KW-0732">Signal</keyword>
<comment type="caution">
    <text evidence="2">The sequence shown here is derived from an EMBL/GenBank/DDBJ whole genome shotgun (WGS) entry which is preliminary data.</text>
</comment>
<reference evidence="2 3" key="1">
    <citation type="submission" date="2020-06" db="EMBL/GenBank/DDBJ databases">
        <title>WGS assembly of Ceratodon purpureus strain R40.</title>
        <authorList>
            <person name="Carey S.B."/>
            <person name="Jenkins J."/>
            <person name="Shu S."/>
            <person name="Lovell J.T."/>
            <person name="Sreedasyam A."/>
            <person name="Maumus F."/>
            <person name="Tiley G.P."/>
            <person name="Fernandez-Pozo N."/>
            <person name="Barry K."/>
            <person name="Chen C."/>
            <person name="Wang M."/>
            <person name="Lipzen A."/>
            <person name="Daum C."/>
            <person name="Saski C.A."/>
            <person name="Payton A.C."/>
            <person name="Mcbreen J.C."/>
            <person name="Conrad R.E."/>
            <person name="Kollar L.M."/>
            <person name="Olsson S."/>
            <person name="Huttunen S."/>
            <person name="Landis J.B."/>
            <person name="Wickett N.J."/>
            <person name="Johnson M.G."/>
            <person name="Rensing S.A."/>
            <person name="Grimwood J."/>
            <person name="Schmutz J."/>
            <person name="Mcdaniel S.F."/>
        </authorList>
    </citation>
    <scope>NUCLEOTIDE SEQUENCE [LARGE SCALE GENOMIC DNA]</scope>
    <source>
        <strain evidence="2 3">R40</strain>
    </source>
</reference>
<accession>A0A8T0GIQ9</accession>
<keyword evidence="3" id="KW-1185">Reference proteome</keyword>
<organism evidence="2 3">
    <name type="scientific">Ceratodon purpureus</name>
    <name type="common">Fire moss</name>
    <name type="synonym">Dicranum purpureum</name>
    <dbReference type="NCBI Taxonomy" id="3225"/>
    <lineage>
        <taxon>Eukaryota</taxon>
        <taxon>Viridiplantae</taxon>
        <taxon>Streptophyta</taxon>
        <taxon>Embryophyta</taxon>
        <taxon>Bryophyta</taxon>
        <taxon>Bryophytina</taxon>
        <taxon>Bryopsida</taxon>
        <taxon>Dicranidae</taxon>
        <taxon>Pseudoditrichales</taxon>
        <taxon>Ditrichaceae</taxon>
        <taxon>Ceratodon</taxon>
    </lineage>
</organism>
<dbReference type="AlphaFoldDB" id="A0A8T0GIQ9"/>
<evidence type="ECO:0000313" key="3">
    <source>
        <dbReference type="Proteomes" id="UP000822688"/>
    </source>
</evidence>
<evidence type="ECO:0000313" key="2">
    <source>
        <dbReference type="EMBL" id="KAG0557022.1"/>
    </source>
</evidence>
<feature type="chain" id="PRO_5035856278" description="Secreted protein" evidence="1">
    <location>
        <begin position="20"/>
        <end position="64"/>
    </location>
</feature>